<evidence type="ECO:0000313" key="3">
    <source>
        <dbReference type="Proteomes" id="UP000521943"/>
    </source>
</evidence>
<feature type="compositionally biased region" description="Basic residues" evidence="1">
    <location>
        <begin position="62"/>
        <end position="73"/>
    </location>
</feature>
<organism evidence="2 3">
    <name type="scientific">Ephemerocybe angulata</name>
    <dbReference type="NCBI Taxonomy" id="980116"/>
    <lineage>
        <taxon>Eukaryota</taxon>
        <taxon>Fungi</taxon>
        <taxon>Dikarya</taxon>
        <taxon>Basidiomycota</taxon>
        <taxon>Agaricomycotina</taxon>
        <taxon>Agaricomycetes</taxon>
        <taxon>Agaricomycetidae</taxon>
        <taxon>Agaricales</taxon>
        <taxon>Agaricineae</taxon>
        <taxon>Psathyrellaceae</taxon>
        <taxon>Ephemerocybe</taxon>
    </lineage>
</organism>
<evidence type="ECO:0000256" key="1">
    <source>
        <dbReference type="SAM" id="MobiDB-lite"/>
    </source>
</evidence>
<name>A0A8H6HYC6_9AGAR</name>
<feature type="region of interest" description="Disordered" evidence="1">
    <location>
        <begin position="38"/>
        <end position="89"/>
    </location>
</feature>
<dbReference type="AlphaFoldDB" id="A0A8H6HYC6"/>
<dbReference type="Proteomes" id="UP000521943">
    <property type="component" value="Unassembled WGS sequence"/>
</dbReference>
<dbReference type="EMBL" id="JACGCI010000033">
    <property type="protein sequence ID" value="KAF6754597.1"/>
    <property type="molecule type" value="Genomic_DNA"/>
</dbReference>
<gene>
    <name evidence="2" type="ORF">DFP72DRAFT_848006</name>
</gene>
<reference evidence="2 3" key="1">
    <citation type="submission" date="2020-07" db="EMBL/GenBank/DDBJ databases">
        <title>Comparative genomics of pyrophilous fungi reveals a link between fire events and developmental genes.</title>
        <authorList>
            <consortium name="DOE Joint Genome Institute"/>
            <person name="Steindorff A.S."/>
            <person name="Carver A."/>
            <person name="Calhoun S."/>
            <person name="Stillman K."/>
            <person name="Liu H."/>
            <person name="Lipzen A."/>
            <person name="Pangilinan J."/>
            <person name="Labutti K."/>
            <person name="Bruns T.D."/>
            <person name="Grigoriev I.V."/>
        </authorList>
    </citation>
    <scope>NUCLEOTIDE SEQUENCE [LARGE SCALE GENOMIC DNA]</scope>
    <source>
        <strain evidence="2 3">CBS 144469</strain>
    </source>
</reference>
<proteinExistence type="predicted"/>
<comment type="caution">
    <text evidence="2">The sequence shown here is derived from an EMBL/GenBank/DDBJ whole genome shotgun (WGS) entry which is preliminary data.</text>
</comment>
<accession>A0A8H6HYC6</accession>
<feature type="region of interest" description="Disordered" evidence="1">
    <location>
        <begin position="102"/>
        <end position="147"/>
    </location>
</feature>
<evidence type="ECO:0000313" key="2">
    <source>
        <dbReference type="EMBL" id="KAF6754597.1"/>
    </source>
</evidence>
<protein>
    <submittedName>
        <fullName evidence="2">Uncharacterized protein</fullName>
    </submittedName>
</protein>
<sequence>MRKDSAGNSKAFSPTRNMTIRLEKLHIRSMTEELPANLTGDLTEDLIRPLEPQVVRGEQTARNKHDRKQKRKGSVNEADSVKKPKTVSFQDDLATKINAAAEAQVAEEEEDEQAAVEAGSGEEDSSEVRQTHTPSGEALSPATAGALSVGTLPPPGYTPVCPPPAGLWFNATRRHSSFLTTMETSTISPPAIDICTTAEWMSLLGYVHGRMHKLLDFFQLECDTPYHQENWRTWNIGLTLQGLMTVSDLGRRPGTFYQSIIKDVVIHTDDCKGVWFALTGGLITSPVYPEDKLLRSDSNRWWEDKPYATISDVARLWREGGGALRDGGNRPRDEKSRGIDEADLQGVLKGLIEGLDASIANVEESSRDVEEAYKAAYQVRKAWNRFVVYQYNSQSM</sequence>
<keyword evidence="3" id="KW-1185">Reference proteome</keyword>
<feature type="compositionally biased region" description="Acidic residues" evidence="1">
    <location>
        <begin position="105"/>
        <end position="125"/>
    </location>
</feature>